<name>A0A0L0BKM6_LUCCU</name>
<proteinExistence type="predicted"/>
<feature type="compositionally biased region" description="Low complexity" evidence="1">
    <location>
        <begin position="876"/>
        <end position="890"/>
    </location>
</feature>
<dbReference type="GO" id="GO:0060271">
    <property type="term" value="P:cilium assembly"/>
    <property type="evidence" value="ECO:0007669"/>
    <property type="project" value="TreeGrafter"/>
</dbReference>
<dbReference type="GO" id="GO:0061511">
    <property type="term" value="P:centriole elongation"/>
    <property type="evidence" value="ECO:0007669"/>
    <property type="project" value="TreeGrafter"/>
</dbReference>
<sequence>MNGFFYKLPPANVPEEVKCEQKDLQGYLELEVSLINFITNTIETNSGKLPEHKIISVKGIKEKAKKQNTNDTPLNGIIINNKNSASVNEKHKEIGSTTKDSSKDIVGNVKHYHTLDNIQVKIVWCGERKEDAANLNISCNQNQTIKQEPQTHKEYCKLYNSKRKYNQQYLKRQQQNDHNQSKQKQANNRQHLPLSANNKLRYRICTSGALFLEYLSSCKPIEIIVTACTTSGSCSTAAKPLGQAQLRLPLVLLKKFKHNIVKGHNFAYKTKVYTLYKTNQETLDNKLVKSGEIQLIFKMLFAPTAAASATAVAAAQPGEHHLHNNHCHHHHRHHHLVGGKANHQMPEDVQGDIPKRLTSQTKSEEIVEAMKKLDAKLVAYLAGETEITSKLTNCEEENEVNLNLENQSFTNNLEDLLPATKFNIFKSINSIKLEMEALTLQPEGTKCMHLLQNEIEPIFTVECQLSNELIKQVPRHDMFHIMQFESEKFQSLTQCTRFGQQAERAVKLAIDQELSDENANETVVDFGRIHFTVWWREPGTCLNEMLGMGVLEINDLYNASLLEQCKRIEIQRRGKSLACLYFKIKLQRDGMNTTAAEIKRELFLPQKLSSSDSDSEKTPATDKKQQQQTAQCGINTAAAAAAAAATSSSSKLSATDKASAQNNNVKFETTNFDDETSKIRLLKGFISANETRNLEISQQPQTFLVCRRFWLDEPATAKADTTCKFNYQEQFSVINDDKFLQSVDKQYLHLELWQRMSCDDGNGNPEENAQPVGVVRMPLHQFFIAYRDAAITNHLCKGKLPVISIDAWAPIINCQTGLNVGEIKCLLAVGSDEQIKNLKESRGLQANTTFSESLLADKDFITKLQPLQIPTSSKVPQPTKQTPPTSSGSPLTAAKIKKTSDLLDMLQKVLMTSPATVGDCQPPRTATATAIAVDTKPSSVTASTLTPLKPTNVKLFRFSLEIQKAIGLPLNPASKAKKGYSKRNASKRFPPNEAPSCYVTFQADEGQYPTYKSHEGMVFATNIVEKSTHPQWQQRFRLAASIDYLKIPQKLFILKVLKKSSLDMAQGRQQPTPMEDAIIGLTALDLSAFTRGLHIAGTFNIVDFNGRINGQLLVRCQPLEDITPAIKAGNTTLTTTVAATATASSAAGASVDSVIDQFEQTLDLTHLNLGQAIKRKFTELEGISQRLRARLGDVTGAELNKNFDLQSLNDWQPMENDANDEFDEFEHDLNTTPLDEEDTIQEKNKEMDEQKLKDNKYQGKTESDGNANSE</sequence>
<feature type="compositionally biased region" description="Basic and acidic residues" evidence="1">
    <location>
        <begin position="614"/>
        <end position="625"/>
    </location>
</feature>
<evidence type="ECO:0000256" key="1">
    <source>
        <dbReference type="SAM" id="MobiDB-lite"/>
    </source>
</evidence>
<accession>A0A0L0BKM6</accession>
<dbReference type="GO" id="GO:0005814">
    <property type="term" value="C:centriole"/>
    <property type="evidence" value="ECO:0007669"/>
    <property type="project" value="TreeGrafter"/>
</dbReference>
<dbReference type="GO" id="GO:0034451">
    <property type="term" value="C:centriolar satellite"/>
    <property type="evidence" value="ECO:0007669"/>
    <property type="project" value="TreeGrafter"/>
</dbReference>
<keyword evidence="3" id="KW-1185">Reference proteome</keyword>
<reference evidence="2 3" key="1">
    <citation type="journal article" date="2015" name="Nat. Commun.">
        <title>Lucilia cuprina genome unlocks parasitic fly biology to underpin future interventions.</title>
        <authorList>
            <person name="Anstead C.A."/>
            <person name="Korhonen P.K."/>
            <person name="Young N.D."/>
            <person name="Hall R.S."/>
            <person name="Jex A.R."/>
            <person name="Murali S.C."/>
            <person name="Hughes D.S."/>
            <person name="Lee S.F."/>
            <person name="Perry T."/>
            <person name="Stroehlein A.J."/>
            <person name="Ansell B.R."/>
            <person name="Breugelmans B."/>
            <person name="Hofmann A."/>
            <person name="Qu J."/>
            <person name="Dugan S."/>
            <person name="Lee S.L."/>
            <person name="Chao H."/>
            <person name="Dinh H."/>
            <person name="Han Y."/>
            <person name="Doddapaneni H.V."/>
            <person name="Worley K.C."/>
            <person name="Muzny D.M."/>
            <person name="Ioannidis P."/>
            <person name="Waterhouse R.M."/>
            <person name="Zdobnov E.M."/>
            <person name="James P.J."/>
            <person name="Bagnall N.H."/>
            <person name="Kotze A.C."/>
            <person name="Gibbs R.A."/>
            <person name="Richards S."/>
            <person name="Batterham P."/>
            <person name="Gasser R.B."/>
        </authorList>
    </citation>
    <scope>NUCLEOTIDE SEQUENCE [LARGE SCALE GENOMIC DNA]</scope>
    <source>
        <strain evidence="2 3">LS</strain>
        <tissue evidence="2">Full body</tissue>
    </source>
</reference>
<protein>
    <recommendedName>
        <fullName evidence="4">C2 domain-containing protein</fullName>
    </recommendedName>
</protein>
<comment type="caution">
    <text evidence="2">The sequence shown here is derived from an EMBL/GenBank/DDBJ whole genome shotgun (WGS) entry which is preliminary data.</text>
</comment>
<dbReference type="GO" id="GO:0071539">
    <property type="term" value="P:protein localization to centrosome"/>
    <property type="evidence" value="ECO:0007669"/>
    <property type="project" value="TreeGrafter"/>
</dbReference>
<evidence type="ECO:0008006" key="4">
    <source>
        <dbReference type="Google" id="ProtNLM"/>
    </source>
</evidence>
<feature type="region of interest" description="Disordered" evidence="1">
    <location>
        <begin position="607"/>
        <end position="629"/>
    </location>
</feature>
<organism evidence="2 3">
    <name type="scientific">Lucilia cuprina</name>
    <name type="common">Green bottle fly</name>
    <name type="synonym">Australian sheep blowfly</name>
    <dbReference type="NCBI Taxonomy" id="7375"/>
    <lineage>
        <taxon>Eukaryota</taxon>
        <taxon>Metazoa</taxon>
        <taxon>Ecdysozoa</taxon>
        <taxon>Arthropoda</taxon>
        <taxon>Hexapoda</taxon>
        <taxon>Insecta</taxon>
        <taxon>Pterygota</taxon>
        <taxon>Neoptera</taxon>
        <taxon>Endopterygota</taxon>
        <taxon>Diptera</taxon>
        <taxon>Brachycera</taxon>
        <taxon>Muscomorpha</taxon>
        <taxon>Oestroidea</taxon>
        <taxon>Calliphoridae</taxon>
        <taxon>Luciliinae</taxon>
        <taxon>Lucilia</taxon>
    </lineage>
</organism>
<dbReference type="Gene3D" id="2.60.40.150">
    <property type="entry name" value="C2 domain"/>
    <property type="match status" value="1"/>
</dbReference>
<feature type="region of interest" description="Disordered" evidence="1">
    <location>
        <begin position="1224"/>
        <end position="1270"/>
    </location>
</feature>
<dbReference type="OrthoDB" id="79771at2759"/>
<dbReference type="PANTHER" id="PTHR21254:SF1">
    <property type="entry name" value="C2 DOMAIN-CONTAINING PROTEIN 3"/>
    <property type="match status" value="1"/>
</dbReference>
<gene>
    <name evidence="2" type="ORF">FF38_06911</name>
</gene>
<dbReference type="OMA" id="CKCIAIK"/>
<dbReference type="EMBL" id="JRES01001711">
    <property type="protein sequence ID" value="KNC20635.1"/>
    <property type="molecule type" value="Genomic_DNA"/>
</dbReference>
<evidence type="ECO:0000313" key="3">
    <source>
        <dbReference type="Proteomes" id="UP000037069"/>
    </source>
</evidence>
<evidence type="ECO:0000313" key="2">
    <source>
        <dbReference type="EMBL" id="KNC20635.1"/>
    </source>
</evidence>
<dbReference type="Proteomes" id="UP000037069">
    <property type="component" value="Unassembled WGS sequence"/>
</dbReference>
<dbReference type="PANTHER" id="PTHR21254">
    <property type="entry name" value="C2 DOMAIN-CONTAINING PROTEIN 3"/>
    <property type="match status" value="1"/>
</dbReference>
<feature type="region of interest" description="Disordered" evidence="1">
    <location>
        <begin position="170"/>
        <end position="192"/>
    </location>
</feature>
<feature type="compositionally biased region" description="Basic and acidic residues" evidence="1">
    <location>
        <begin position="1240"/>
        <end position="1263"/>
    </location>
</feature>
<dbReference type="InterPro" id="IPR035892">
    <property type="entry name" value="C2_domain_sf"/>
</dbReference>
<dbReference type="AlphaFoldDB" id="A0A0L0BKM6"/>
<feature type="region of interest" description="Disordered" evidence="1">
    <location>
        <begin position="870"/>
        <end position="892"/>
    </location>
</feature>